<dbReference type="Proteomes" id="UP000215305">
    <property type="component" value="Unassembled WGS sequence"/>
</dbReference>
<feature type="domain" description="Xylanolytic transcriptional activator regulatory" evidence="9">
    <location>
        <begin position="282"/>
        <end position="354"/>
    </location>
</feature>
<dbReference type="RefSeq" id="XP_026612714.1">
    <property type="nucleotide sequence ID" value="XM_026755272.1"/>
</dbReference>
<accession>A0A397GHC8</accession>
<dbReference type="AlphaFoldDB" id="A0A397GHC8"/>
<evidence type="ECO:0000256" key="6">
    <source>
        <dbReference type="ARBA" id="ARBA00023163"/>
    </source>
</evidence>
<dbReference type="CDD" id="cd00067">
    <property type="entry name" value="GAL4"/>
    <property type="match status" value="1"/>
</dbReference>
<keyword evidence="6" id="KW-0804">Transcription</keyword>
<keyword evidence="11" id="KW-1185">Reference proteome</keyword>
<dbReference type="InterPro" id="IPR051711">
    <property type="entry name" value="Stress_Response_Reg"/>
</dbReference>
<evidence type="ECO:0000313" key="10">
    <source>
        <dbReference type="EMBL" id="RHZ50375.1"/>
    </source>
</evidence>
<dbReference type="InterPro" id="IPR007219">
    <property type="entry name" value="XnlR_reg_dom"/>
</dbReference>
<comment type="subcellular location">
    <subcellularLocation>
        <location evidence="1">Nucleus</location>
    </subcellularLocation>
</comment>
<dbReference type="Gene3D" id="4.10.240.10">
    <property type="entry name" value="Zn(2)-C6 fungal-type DNA-binding domain"/>
    <property type="match status" value="1"/>
</dbReference>
<evidence type="ECO:0000256" key="5">
    <source>
        <dbReference type="ARBA" id="ARBA00023125"/>
    </source>
</evidence>
<reference evidence="10" key="1">
    <citation type="submission" date="2018-08" db="EMBL/GenBank/DDBJ databases">
        <title>Draft genome sequence of azole-resistant Aspergillus thermomutatus (Neosartorya pseudofischeri) strain HMR AF 39, isolated from a human nasal aspirate.</title>
        <authorList>
            <person name="Parent-Michaud M."/>
            <person name="Dufresne P.J."/>
            <person name="Fournier E."/>
            <person name="Martineau C."/>
            <person name="Moreira S."/>
            <person name="Perkins V."/>
            <person name="De Repentigny L."/>
            <person name="Dufresne S.F."/>
        </authorList>
    </citation>
    <scope>NUCLEOTIDE SEQUENCE [LARGE SCALE GENOMIC DNA]</scope>
    <source>
        <strain evidence="10">HMR AF 39</strain>
    </source>
</reference>
<gene>
    <name evidence="10" type="ORF">CDV56_101653</name>
</gene>
<comment type="caution">
    <text evidence="10">The sequence shown here is derived from an EMBL/GenBank/DDBJ whole genome shotgun (WGS) entry which is preliminary data.</text>
</comment>
<name>A0A397GHC8_ASPTH</name>
<dbReference type="STRING" id="41047.A0A397GHC8"/>
<dbReference type="VEuPathDB" id="FungiDB:CDV56_101653"/>
<evidence type="ECO:0000256" key="7">
    <source>
        <dbReference type="ARBA" id="ARBA00023242"/>
    </source>
</evidence>
<dbReference type="GO" id="GO:0000981">
    <property type="term" value="F:DNA-binding transcription factor activity, RNA polymerase II-specific"/>
    <property type="evidence" value="ECO:0007669"/>
    <property type="project" value="InterPro"/>
</dbReference>
<dbReference type="GO" id="GO:0006351">
    <property type="term" value="P:DNA-templated transcription"/>
    <property type="evidence" value="ECO:0007669"/>
    <property type="project" value="InterPro"/>
</dbReference>
<dbReference type="GO" id="GO:0043565">
    <property type="term" value="F:sequence-specific DNA binding"/>
    <property type="evidence" value="ECO:0007669"/>
    <property type="project" value="TreeGrafter"/>
</dbReference>
<evidence type="ECO:0000256" key="4">
    <source>
        <dbReference type="ARBA" id="ARBA00023015"/>
    </source>
</evidence>
<keyword evidence="5" id="KW-0238">DNA-binding</keyword>
<sequence length="573" mass="64703">MATTTSPRSDEKVDDLAPDDFIYTHVDDHHDNPMEKTRRVSRACDECRRKKIKCDVRPWSNRYFQNVKALENRLLKAEALLRTVLPNIHLDDPQLDVHATAQRFDAAQREKKATEDPESSVGPTDPAPEGELGASNPMGPMARSRPSVSAHMLDSPKSMSKSPQDTTSPPTHYLLPRVVVRRLCHNAINHACCLMRFVHEPSFFASLDRIYDTDPEEFTNKENSFLPLLYIVIAVANYKGAIGQAFQFFKAGRQLLCRDLVSLQAICFMLLFLQSSATLSTCYSYVGIALRSALRLGLHRSVAADFNPIERELRKRIFWVIRKINIYVSTVLGLLQMLSDDEIDQEYPIKVDGDFITSEGITQPPSNYTPPMAGCNAHTRLSNSILKVVKFIYPVKNARCHSKSDQRYMVSHSKIREIERDLQTWMEELPPALLPGTEVSPQLERIRQLLRISYAHVQMVMYRPFLHHVSGGSQACGTDKWSYACVAACVSASRNIIHITTAMQKQGLLNGSFRFNMYTTYFAVLCPLFFVNESPDSPTTNDSILAIEGKNTLAGLAKRSLAADRYFQTLCDD</sequence>
<dbReference type="SUPFAM" id="SSF57701">
    <property type="entry name" value="Zn2/Cys6 DNA-binding domain"/>
    <property type="match status" value="1"/>
</dbReference>
<keyword evidence="2" id="KW-0479">Metal-binding</keyword>
<dbReference type="GeneID" id="38123627"/>
<evidence type="ECO:0000256" key="2">
    <source>
        <dbReference type="ARBA" id="ARBA00022723"/>
    </source>
</evidence>
<feature type="compositionally biased region" description="Basic and acidic residues" evidence="8">
    <location>
        <begin position="106"/>
        <end position="115"/>
    </location>
</feature>
<protein>
    <recommendedName>
        <fullName evidence="9">Xylanolytic transcriptional activator regulatory domain-containing protein</fullName>
    </recommendedName>
</protein>
<proteinExistence type="predicted"/>
<feature type="region of interest" description="Disordered" evidence="8">
    <location>
        <begin position="104"/>
        <end position="171"/>
    </location>
</feature>
<evidence type="ECO:0000259" key="9">
    <source>
        <dbReference type="SMART" id="SM00906"/>
    </source>
</evidence>
<dbReference type="InterPro" id="IPR001138">
    <property type="entry name" value="Zn2Cys6_DnaBD"/>
</dbReference>
<feature type="compositionally biased region" description="Polar residues" evidence="8">
    <location>
        <begin position="157"/>
        <end position="170"/>
    </location>
</feature>
<dbReference type="GO" id="GO:0008270">
    <property type="term" value="F:zinc ion binding"/>
    <property type="evidence" value="ECO:0007669"/>
    <property type="project" value="InterPro"/>
</dbReference>
<evidence type="ECO:0000256" key="1">
    <source>
        <dbReference type="ARBA" id="ARBA00004123"/>
    </source>
</evidence>
<dbReference type="GO" id="GO:0005634">
    <property type="term" value="C:nucleus"/>
    <property type="evidence" value="ECO:0007669"/>
    <property type="project" value="UniProtKB-SubCell"/>
</dbReference>
<dbReference type="OrthoDB" id="422427at2759"/>
<evidence type="ECO:0000256" key="3">
    <source>
        <dbReference type="ARBA" id="ARBA00022833"/>
    </source>
</evidence>
<evidence type="ECO:0000256" key="8">
    <source>
        <dbReference type="SAM" id="MobiDB-lite"/>
    </source>
</evidence>
<dbReference type="PANTHER" id="PTHR47540">
    <property type="entry name" value="THIAMINE REPRESSIBLE GENES REGULATORY PROTEIN THI5"/>
    <property type="match status" value="1"/>
</dbReference>
<dbReference type="SMART" id="SM00906">
    <property type="entry name" value="Fungal_trans"/>
    <property type="match status" value="1"/>
</dbReference>
<dbReference type="InterPro" id="IPR036864">
    <property type="entry name" value="Zn2-C6_fun-type_DNA-bd_sf"/>
</dbReference>
<dbReference type="PANTHER" id="PTHR47540:SF1">
    <property type="entry name" value="ACTIVATOR OF STRESS GENES 1-RELATED"/>
    <property type="match status" value="1"/>
</dbReference>
<keyword evidence="7" id="KW-0539">Nucleus</keyword>
<dbReference type="EMBL" id="NKHU02000161">
    <property type="protein sequence ID" value="RHZ50375.1"/>
    <property type="molecule type" value="Genomic_DNA"/>
</dbReference>
<dbReference type="GO" id="GO:0045944">
    <property type="term" value="P:positive regulation of transcription by RNA polymerase II"/>
    <property type="evidence" value="ECO:0007669"/>
    <property type="project" value="TreeGrafter"/>
</dbReference>
<keyword evidence="4" id="KW-0805">Transcription regulation</keyword>
<dbReference type="CDD" id="cd12148">
    <property type="entry name" value="fungal_TF_MHR"/>
    <property type="match status" value="1"/>
</dbReference>
<organism evidence="10 11">
    <name type="scientific">Aspergillus thermomutatus</name>
    <name type="common">Neosartorya pseudofischeri</name>
    <dbReference type="NCBI Taxonomy" id="41047"/>
    <lineage>
        <taxon>Eukaryota</taxon>
        <taxon>Fungi</taxon>
        <taxon>Dikarya</taxon>
        <taxon>Ascomycota</taxon>
        <taxon>Pezizomycotina</taxon>
        <taxon>Eurotiomycetes</taxon>
        <taxon>Eurotiomycetidae</taxon>
        <taxon>Eurotiales</taxon>
        <taxon>Aspergillaceae</taxon>
        <taxon>Aspergillus</taxon>
        <taxon>Aspergillus subgen. Fumigati</taxon>
    </lineage>
</organism>
<keyword evidence="3" id="KW-0862">Zinc</keyword>
<dbReference type="Pfam" id="PF04082">
    <property type="entry name" value="Fungal_trans"/>
    <property type="match status" value="1"/>
</dbReference>
<evidence type="ECO:0000313" key="11">
    <source>
        <dbReference type="Proteomes" id="UP000215305"/>
    </source>
</evidence>